<dbReference type="EMBL" id="GBRH01158973">
    <property type="protein sequence ID" value="JAE38923.1"/>
    <property type="molecule type" value="Transcribed_RNA"/>
</dbReference>
<evidence type="ECO:0000256" key="1">
    <source>
        <dbReference type="SAM" id="MobiDB-lite"/>
    </source>
</evidence>
<organism evidence="2">
    <name type="scientific">Arundo donax</name>
    <name type="common">Giant reed</name>
    <name type="synonym">Donax arundinaceus</name>
    <dbReference type="NCBI Taxonomy" id="35708"/>
    <lineage>
        <taxon>Eukaryota</taxon>
        <taxon>Viridiplantae</taxon>
        <taxon>Streptophyta</taxon>
        <taxon>Embryophyta</taxon>
        <taxon>Tracheophyta</taxon>
        <taxon>Spermatophyta</taxon>
        <taxon>Magnoliopsida</taxon>
        <taxon>Liliopsida</taxon>
        <taxon>Poales</taxon>
        <taxon>Poaceae</taxon>
        <taxon>PACMAD clade</taxon>
        <taxon>Arundinoideae</taxon>
        <taxon>Arundineae</taxon>
        <taxon>Arundo</taxon>
    </lineage>
</organism>
<dbReference type="AlphaFoldDB" id="A0A0A9I174"/>
<accession>A0A0A9I174</accession>
<protein>
    <submittedName>
        <fullName evidence="2">Uncharacterized protein</fullName>
    </submittedName>
</protein>
<reference evidence="2" key="1">
    <citation type="submission" date="2014-09" db="EMBL/GenBank/DDBJ databases">
        <authorList>
            <person name="Magalhaes I.L.F."/>
            <person name="Oliveira U."/>
            <person name="Santos F.R."/>
            <person name="Vidigal T.H.D.A."/>
            <person name="Brescovit A.D."/>
            <person name="Santos A.J."/>
        </authorList>
    </citation>
    <scope>NUCLEOTIDE SEQUENCE</scope>
    <source>
        <tissue evidence="2">Shoot tissue taken approximately 20 cm above the soil surface</tissue>
    </source>
</reference>
<reference evidence="2" key="2">
    <citation type="journal article" date="2015" name="Data Brief">
        <title>Shoot transcriptome of the giant reed, Arundo donax.</title>
        <authorList>
            <person name="Barrero R.A."/>
            <person name="Guerrero F.D."/>
            <person name="Moolhuijzen P."/>
            <person name="Goolsby J.A."/>
            <person name="Tidwell J."/>
            <person name="Bellgard S.E."/>
            <person name="Bellgard M.I."/>
        </authorList>
    </citation>
    <scope>NUCLEOTIDE SEQUENCE</scope>
    <source>
        <tissue evidence="2">Shoot tissue taken approximately 20 cm above the soil surface</tissue>
    </source>
</reference>
<sequence length="185" mass="18642">MNPNPSCSHASEAHGGGGGHVVDEVDGGDNGADRKPTRAQLLHDPGSLSSIVNIGGVAQAGAAGDTRLENFGIMDHIDFDAYDVHQGGAFGGAGAAGVSLTLGLQQHSSHDGGVNIAFGAPQPAHHGGAAGYLYTAGGQMEGGAHPRHGHHVNFGAASIDGETPHGQEHYRNLSAGFHLLRDLAG</sequence>
<proteinExistence type="predicted"/>
<feature type="region of interest" description="Disordered" evidence="1">
    <location>
        <begin position="1"/>
        <end position="44"/>
    </location>
</feature>
<evidence type="ECO:0000313" key="2">
    <source>
        <dbReference type="EMBL" id="JAE38923.1"/>
    </source>
</evidence>
<name>A0A0A9I174_ARUDO</name>